<comment type="caution">
    <text evidence="18">The sequence shown here is derived from an EMBL/GenBank/DDBJ whole genome shotgun (WGS) entry which is preliminary data.</text>
</comment>
<keyword evidence="12 16" id="KW-0472">Membrane</keyword>
<evidence type="ECO:0000256" key="7">
    <source>
        <dbReference type="ARBA" id="ARBA00022741"/>
    </source>
</evidence>
<comment type="similarity">
    <text evidence="14">Belongs to the adenylyl cyclase class-4/guanylyl cyclase family.</text>
</comment>
<keyword evidence="19" id="KW-1185">Reference proteome</keyword>
<dbReference type="InterPro" id="IPR032628">
    <property type="entry name" value="AC_N"/>
</dbReference>
<evidence type="ECO:0000256" key="13">
    <source>
        <dbReference type="ARBA" id="ARBA00023239"/>
    </source>
</evidence>
<dbReference type="PROSITE" id="PS00452">
    <property type="entry name" value="GUANYLATE_CYCLASE_1"/>
    <property type="match status" value="1"/>
</dbReference>
<comment type="cofactor">
    <cofactor evidence="2">
        <name>Mg(2+)</name>
        <dbReference type="ChEBI" id="CHEBI:18420"/>
    </cofactor>
</comment>
<dbReference type="InterPro" id="IPR001054">
    <property type="entry name" value="A/G_cyclase"/>
</dbReference>
<evidence type="ECO:0000256" key="16">
    <source>
        <dbReference type="SAM" id="Phobius"/>
    </source>
</evidence>
<evidence type="ECO:0000256" key="15">
    <source>
        <dbReference type="SAM" id="MobiDB-lite"/>
    </source>
</evidence>
<feature type="transmembrane region" description="Helical" evidence="16">
    <location>
        <begin position="268"/>
        <end position="287"/>
    </location>
</feature>
<dbReference type="Pfam" id="PF00211">
    <property type="entry name" value="Guanylate_cyc"/>
    <property type="match status" value="2"/>
</dbReference>
<keyword evidence="6" id="KW-0479">Metal-binding</keyword>
<dbReference type="AlphaFoldDB" id="A0ABD2VYH9"/>
<dbReference type="PANTHER" id="PTHR45627:SF23">
    <property type="entry name" value="AT30656P-RELATED"/>
    <property type="match status" value="1"/>
</dbReference>
<dbReference type="SUPFAM" id="SSF55073">
    <property type="entry name" value="Nucleotide cyclase"/>
    <property type="match status" value="2"/>
</dbReference>
<dbReference type="InterPro" id="IPR029787">
    <property type="entry name" value="Nucleotide_cyclase"/>
</dbReference>
<name>A0ABD2VYH9_9HYME</name>
<organism evidence="18 19">
    <name type="scientific">Trichogramma kaykai</name>
    <dbReference type="NCBI Taxonomy" id="54128"/>
    <lineage>
        <taxon>Eukaryota</taxon>
        <taxon>Metazoa</taxon>
        <taxon>Ecdysozoa</taxon>
        <taxon>Arthropoda</taxon>
        <taxon>Hexapoda</taxon>
        <taxon>Insecta</taxon>
        <taxon>Pterygota</taxon>
        <taxon>Neoptera</taxon>
        <taxon>Endopterygota</taxon>
        <taxon>Hymenoptera</taxon>
        <taxon>Apocrita</taxon>
        <taxon>Proctotrupomorpha</taxon>
        <taxon>Chalcidoidea</taxon>
        <taxon>Trichogrammatidae</taxon>
        <taxon>Trichogramma</taxon>
    </lineage>
</organism>
<evidence type="ECO:0000256" key="3">
    <source>
        <dbReference type="ARBA" id="ARBA00004141"/>
    </source>
</evidence>
<comment type="catalytic activity">
    <reaction evidence="1">
        <text>ATP = 3',5'-cyclic AMP + diphosphate</text>
        <dbReference type="Rhea" id="RHEA:15389"/>
        <dbReference type="ChEBI" id="CHEBI:30616"/>
        <dbReference type="ChEBI" id="CHEBI:33019"/>
        <dbReference type="ChEBI" id="CHEBI:58165"/>
        <dbReference type="EC" id="4.6.1.1"/>
    </reaction>
</comment>
<feature type="compositionally biased region" description="Polar residues" evidence="15">
    <location>
        <begin position="1"/>
        <end position="10"/>
    </location>
</feature>
<feature type="transmembrane region" description="Helical" evidence="16">
    <location>
        <begin position="682"/>
        <end position="705"/>
    </location>
</feature>
<feature type="transmembrane region" description="Helical" evidence="16">
    <location>
        <begin position="746"/>
        <end position="765"/>
    </location>
</feature>
<evidence type="ECO:0000256" key="14">
    <source>
        <dbReference type="RuleBase" id="RU000405"/>
    </source>
</evidence>
<dbReference type="EMBL" id="JBJJXI010000153">
    <property type="protein sequence ID" value="KAL3385678.1"/>
    <property type="molecule type" value="Genomic_DNA"/>
</dbReference>
<dbReference type="FunFam" id="3.30.70.1230:FF:000024">
    <property type="entry name" value="ACXA, isoform A"/>
    <property type="match status" value="1"/>
</dbReference>
<keyword evidence="9" id="KW-0460">Magnesium</keyword>
<evidence type="ECO:0000313" key="19">
    <source>
        <dbReference type="Proteomes" id="UP001627154"/>
    </source>
</evidence>
<feature type="transmembrane region" description="Helical" evidence="16">
    <location>
        <begin position="183"/>
        <end position="204"/>
    </location>
</feature>
<dbReference type="InterPro" id="IPR018297">
    <property type="entry name" value="A/G_cyclase_CS"/>
</dbReference>
<feature type="domain" description="Guanylate cyclase" evidence="17">
    <location>
        <begin position="369"/>
        <end position="500"/>
    </location>
</feature>
<evidence type="ECO:0000256" key="10">
    <source>
        <dbReference type="ARBA" id="ARBA00022989"/>
    </source>
</evidence>
<feature type="transmembrane region" description="Helical" evidence="16">
    <location>
        <begin position="649"/>
        <end position="670"/>
    </location>
</feature>
<gene>
    <name evidence="18" type="ORF">TKK_018734</name>
</gene>
<dbReference type="GO" id="GO:0004016">
    <property type="term" value="F:adenylate cyclase activity"/>
    <property type="evidence" value="ECO:0007669"/>
    <property type="project" value="UniProtKB-EC"/>
</dbReference>
<feature type="domain" description="Guanylate cyclase" evidence="17">
    <location>
        <begin position="944"/>
        <end position="1081"/>
    </location>
</feature>
<dbReference type="EC" id="4.6.1.1" evidence="4"/>
<evidence type="ECO:0000256" key="8">
    <source>
        <dbReference type="ARBA" id="ARBA00022840"/>
    </source>
</evidence>
<comment type="subcellular location">
    <subcellularLocation>
        <location evidence="3">Membrane</location>
        <topology evidence="3">Multi-pass membrane protein</topology>
    </subcellularLocation>
</comment>
<keyword evidence="10 16" id="KW-1133">Transmembrane helix</keyword>
<feature type="transmembrane region" description="Helical" evidence="16">
    <location>
        <begin position="236"/>
        <end position="256"/>
    </location>
</feature>
<evidence type="ECO:0000256" key="6">
    <source>
        <dbReference type="ARBA" id="ARBA00022723"/>
    </source>
</evidence>
<feature type="region of interest" description="Disordered" evidence="15">
    <location>
        <begin position="1"/>
        <end position="33"/>
    </location>
</feature>
<feature type="transmembrane region" description="Helical" evidence="16">
    <location>
        <begin position="149"/>
        <end position="171"/>
    </location>
</feature>
<dbReference type="Gene3D" id="3.30.70.1230">
    <property type="entry name" value="Nucleotide cyclase"/>
    <property type="match status" value="2"/>
</dbReference>
<dbReference type="PROSITE" id="PS50125">
    <property type="entry name" value="GUANYLATE_CYCLASE_2"/>
    <property type="match status" value="2"/>
</dbReference>
<keyword evidence="5 16" id="KW-0812">Transmembrane</keyword>
<dbReference type="Pfam" id="PF16214">
    <property type="entry name" value="AC_N"/>
    <property type="match status" value="1"/>
</dbReference>
<dbReference type="GO" id="GO:0005524">
    <property type="term" value="F:ATP binding"/>
    <property type="evidence" value="ECO:0007669"/>
    <property type="project" value="UniProtKB-KW"/>
</dbReference>
<keyword evidence="13 14" id="KW-0456">Lyase</keyword>
<evidence type="ECO:0000256" key="5">
    <source>
        <dbReference type="ARBA" id="ARBA00022692"/>
    </source>
</evidence>
<dbReference type="GO" id="GO:0046872">
    <property type="term" value="F:metal ion binding"/>
    <property type="evidence" value="ECO:0007669"/>
    <property type="project" value="UniProtKB-KW"/>
</dbReference>
<keyword evidence="11" id="KW-0115">cAMP biosynthesis</keyword>
<protein>
    <recommendedName>
        <fullName evidence="4">adenylate cyclase</fullName>
        <ecNumber evidence="4">4.6.1.1</ecNumber>
    </recommendedName>
</protein>
<evidence type="ECO:0000256" key="4">
    <source>
        <dbReference type="ARBA" id="ARBA00012201"/>
    </source>
</evidence>
<feature type="transmembrane region" description="Helical" evidence="16">
    <location>
        <begin position="819"/>
        <end position="839"/>
    </location>
</feature>
<evidence type="ECO:0000256" key="9">
    <source>
        <dbReference type="ARBA" id="ARBA00022842"/>
    </source>
</evidence>
<accession>A0ABD2VYH9</accession>
<feature type="transmembrane region" description="Helical" evidence="16">
    <location>
        <begin position="122"/>
        <end position="143"/>
    </location>
</feature>
<dbReference type="GO" id="GO:0016020">
    <property type="term" value="C:membrane"/>
    <property type="evidence" value="ECO:0007669"/>
    <property type="project" value="UniProtKB-SubCell"/>
</dbReference>
<proteinExistence type="inferred from homology"/>
<dbReference type="CDD" id="cd07302">
    <property type="entry name" value="CHD"/>
    <property type="match status" value="2"/>
</dbReference>
<dbReference type="Proteomes" id="UP001627154">
    <property type="component" value="Unassembled WGS sequence"/>
</dbReference>
<evidence type="ECO:0000256" key="2">
    <source>
        <dbReference type="ARBA" id="ARBA00001946"/>
    </source>
</evidence>
<evidence type="ECO:0000256" key="12">
    <source>
        <dbReference type="ARBA" id="ARBA00023136"/>
    </source>
</evidence>
<dbReference type="SMART" id="SM00044">
    <property type="entry name" value="CYCc"/>
    <property type="match status" value="2"/>
</dbReference>
<keyword evidence="8" id="KW-0067">ATP-binding</keyword>
<evidence type="ECO:0000259" key="17">
    <source>
        <dbReference type="PROSITE" id="PS50125"/>
    </source>
</evidence>
<feature type="transmembrane region" description="Helical" evidence="16">
    <location>
        <begin position="851"/>
        <end position="871"/>
    </location>
</feature>
<reference evidence="18 19" key="1">
    <citation type="journal article" date="2024" name="bioRxiv">
        <title>A reference genome for Trichogramma kaykai: A tiny desert-dwelling parasitoid wasp with competing sex-ratio distorters.</title>
        <authorList>
            <person name="Culotta J."/>
            <person name="Lindsey A.R."/>
        </authorList>
    </citation>
    <scope>NUCLEOTIDE SEQUENCE [LARGE SCALE GENOMIC DNA]</scope>
    <source>
        <strain evidence="18 19">KSX58</strain>
    </source>
</reference>
<keyword evidence="7" id="KW-0547">Nucleotide-binding</keyword>
<sequence>MAVGQSSPSSCHGPRRDNDDDDEDDDDTKSARQTAAAAAATSNFAGNGRHNINIDAMEAAQMYARNRSFGSRNDLDDSIGAFEELPRDKADSAWFHIDREYKNKNLEKLFAQFQRKLQRGNISLFVVIQIILAISHCSILIGWTSATDAIIDVVIMGVLNAVLFPILALVFRAGSYKNSPILSIYYSCAIVALLIIGDVVPAMYHSKNDEKASYKPVYQTHTLIACYFFLPLPRTLSAVILGVMASACYITSSLFITYRNDYFYEQKLLTDLNYHVCINMLGCYFRFMNQMMIKRSFLDRNKCVLSTLRLNYEKDQEEQLTRSILPQHFAHQITNCFVEKSVPQMEETRPSLTSITIKNMFMEVHKNVSILYADVVNFSGLTVRMPVQKLVETLNRLFGSFDDASELRKVLRIKFLGDCYYCVAGVPQPDPRHAANCVDLGLDMIDIIAGLGAGVRRECGVDIDMRIGVHSGEIMAGLLGAIKWQYDIWSRDVCVANKMEQTGRPGKVHVTERTLELLNRDNYCVEELDQSDNEILNKYGITKSYLITPVKQCEPEKYEYTSDTCRRKRPNRRNAYDQQAQRMNHFGQMIVRNYHLILKEANKEMEKAINHMPLTKIEQWGKWERINPFSLQFDKWQWELEYWREPDPLFKFSILLLAVLLPCVGPILLVRNNSNVQMSYTIFSYLGTFLFALMLIPMSWMQFIWDYVLTKNNDERNPSCVKPTNPVIKFFYRTSNEIVWKDSLRILVYFTLTTILTITTTYTFLYECQLLVQAESHKLNSSSPIEPTYAYKCVATPWQFTELCAITIITTFMFLRINFFIKLFSGGMIAIFYACNVWIYRSKLFQIPREAWNPILGAQLSHTLAIVYLIFSMHLIDRQTEYLNRLDYQWKRRLAQENREAFNICRANKLLLLNILPNHVAEKFMGMDNTMLNRLYHEKHEYVAVMFATLTNLSIENVDTLSNYNKIICHFDLLLFNAMFQHRVEKIKLAGTTYMAASGLDNLRRNSGGENSPGKYSVLKVLTRFAAEIMKITENINGQVDGSYALRIGICTGEVTAGVVGVKKPLYDIWGDAVNMASRMDTTGVPGKIQVLKETADSLEKLGVRCHRRGETYVKPKGLLTTYFVGIDADGQLERCGASLLPDIEEDDEDEERDVSRL</sequence>
<evidence type="ECO:0000256" key="11">
    <source>
        <dbReference type="ARBA" id="ARBA00022998"/>
    </source>
</evidence>
<evidence type="ECO:0000256" key="1">
    <source>
        <dbReference type="ARBA" id="ARBA00001593"/>
    </source>
</evidence>
<dbReference type="PANTHER" id="PTHR45627">
    <property type="entry name" value="ADENYLATE CYCLASE TYPE 1"/>
    <property type="match status" value="1"/>
</dbReference>
<dbReference type="GO" id="GO:0006171">
    <property type="term" value="P:cAMP biosynthetic process"/>
    <property type="evidence" value="ECO:0007669"/>
    <property type="project" value="UniProtKB-KW"/>
</dbReference>
<evidence type="ECO:0000313" key="18">
    <source>
        <dbReference type="EMBL" id="KAL3385678.1"/>
    </source>
</evidence>